<dbReference type="PATRIC" id="fig|342002.3.peg.1064"/>
<reference evidence="9" key="2">
    <citation type="submission" date="2015-04" db="EMBL/GenBank/DDBJ databases">
        <title>Genome sequence of Mycobacterium arupense strain GUC1.</title>
        <authorList>
            <person name="Greninger A.L."/>
            <person name="Cunningham G."/>
            <person name="Chiu C.Y."/>
            <person name="Miller S."/>
        </authorList>
    </citation>
    <scope>NUCLEOTIDE SEQUENCE</scope>
    <source>
        <strain evidence="9">GUC1</strain>
    </source>
</reference>
<dbReference type="InterPro" id="IPR013324">
    <property type="entry name" value="RNA_pol_sigma_r3/r4-like"/>
</dbReference>
<evidence type="ECO:0000313" key="13">
    <source>
        <dbReference type="Proteomes" id="UP000192327"/>
    </source>
</evidence>
<protein>
    <submittedName>
        <fullName evidence="11">RNA polymerase sigma factor</fullName>
    </submittedName>
    <submittedName>
        <fullName evidence="9">RNA polymerase sigma24 factor</fullName>
    </submittedName>
    <submittedName>
        <fullName evidence="10">RNA polymerase subunit sigma-24</fullName>
    </submittedName>
</protein>
<dbReference type="SMR" id="A0A0F5N1M1"/>
<dbReference type="InterPro" id="IPR013325">
    <property type="entry name" value="RNA_pol_sigma_r2"/>
</dbReference>
<dbReference type="Proteomes" id="UP000192327">
    <property type="component" value="Unassembled WGS sequence"/>
</dbReference>
<keyword evidence="13" id="KW-1185">Reference proteome</keyword>
<sequence>MVTRIAGEQALVTGLRAGDQRAFAQLVDEHTPALLRVARAYVSDHPTAEDVVQETWIAVVKGIRGFEGRSSLKTWLFAVLTNIAKQRGVRDHRRNETLTDFGAATVDPARFHRPGEPGAGSWKQPPAPFPDSPEGSVLHRELLEVARRELDKLPEGQRAVVTLRDLLGFDAAEVCEVLDITAGNQRVLLHRGRAAIRQSLEDYLSAGQREF</sequence>
<dbReference type="GO" id="GO:0016987">
    <property type="term" value="F:sigma factor activity"/>
    <property type="evidence" value="ECO:0007669"/>
    <property type="project" value="UniProtKB-KW"/>
</dbReference>
<dbReference type="EMBL" id="MVHH01000011">
    <property type="protein sequence ID" value="OQZ99375.1"/>
    <property type="molecule type" value="Genomic_DNA"/>
</dbReference>
<evidence type="ECO:0000256" key="6">
    <source>
        <dbReference type="SAM" id="MobiDB-lite"/>
    </source>
</evidence>
<evidence type="ECO:0000256" key="3">
    <source>
        <dbReference type="ARBA" id="ARBA00023082"/>
    </source>
</evidence>
<dbReference type="NCBIfam" id="TIGR02937">
    <property type="entry name" value="sigma70-ECF"/>
    <property type="match status" value="1"/>
</dbReference>
<dbReference type="PANTHER" id="PTHR43133:SF53">
    <property type="entry name" value="ECF RNA POLYMERASE SIGMA-E FACTOR"/>
    <property type="match status" value="1"/>
</dbReference>
<dbReference type="InterPro" id="IPR039425">
    <property type="entry name" value="RNA_pol_sigma-70-like"/>
</dbReference>
<dbReference type="Gene3D" id="1.10.10.10">
    <property type="entry name" value="Winged helix-like DNA-binding domain superfamily/Winged helix DNA-binding domain"/>
    <property type="match status" value="1"/>
</dbReference>
<feature type="domain" description="RNA polymerase sigma factor 70 region 4 type 2" evidence="8">
    <location>
        <begin position="146"/>
        <end position="195"/>
    </location>
</feature>
<evidence type="ECO:0000313" key="12">
    <source>
        <dbReference type="Proteomes" id="UP000034416"/>
    </source>
</evidence>
<evidence type="ECO:0000256" key="1">
    <source>
        <dbReference type="ARBA" id="ARBA00010641"/>
    </source>
</evidence>
<comment type="similarity">
    <text evidence="1">Belongs to the sigma-70 factor family. ECF subfamily.</text>
</comment>
<name>A0A0F5N1M1_9MYCO</name>
<dbReference type="InterPro" id="IPR013249">
    <property type="entry name" value="RNA_pol_sigma70_r4_t2"/>
</dbReference>
<reference evidence="11 14" key="4">
    <citation type="submission" date="2018-09" db="EMBL/GenBank/DDBJ databases">
        <title>Metagenome Assembled Genomes from an Advanced Water Purification Facility.</title>
        <authorList>
            <person name="Stamps B.W."/>
            <person name="Spear J.R."/>
        </authorList>
    </citation>
    <scope>NUCLEOTIDE SEQUENCE [LARGE SCALE GENOMIC DNA]</scope>
    <source>
        <strain evidence="11">Bin_29_2</strain>
    </source>
</reference>
<evidence type="ECO:0000313" key="11">
    <source>
        <dbReference type="EMBL" id="TXI58381.1"/>
    </source>
</evidence>
<dbReference type="GO" id="GO:0003677">
    <property type="term" value="F:DNA binding"/>
    <property type="evidence" value="ECO:0007669"/>
    <property type="project" value="UniProtKB-KW"/>
</dbReference>
<evidence type="ECO:0000313" key="14">
    <source>
        <dbReference type="Proteomes" id="UP000321797"/>
    </source>
</evidence>
<proteinExistence type="inferred from homology"/>
<comment type="caution">
    <text evidence="9">The sequence shown here is derived from an EMBL/GenBank/DDBJ whole genome shotgun (WGS) entry which is preliminary data.</text>
</comment>
<dbReference type="SUPFAM" id="SSF88659">
    <property type="entry name" value="Sigma3 and sigma4 domains of RNA polymerase sigma factors"/>
    <property type="match status" value="1"/>
</dbReference>
<dbReference type="InterPro" id="IPR007627">
    <property type="entry name" value="RNA_pol_sigma70_r2"/>
</dbReference>
<feature type="region of interest" description="Disordered" evidence="6">
    <location>
        <begin position="107"/>
        <end position="129"/>
    </location>
</feature>
<keyword evidence="3" id="KW-0731">Sigma factor</keyword>
<dbReference type="GeneID" id="29696764"/>
<keyword evidence="5" id="KW-0804">Transcription</keyword>
<gene>
    <name evidence="10" type="ORF">BST15_07975</name>
    <name evidence="11" type="ORF">E6Q54_05860</name>
    <name evidence="9" type="ORF">WR43_03125</name>
</gene>
<evidence type="ECO:0000256" key="2">
    <source>
        <dbReference type="ARBA" id="ARBA00023015"/>
    </source>
</evidence>
<evidence type="ECO:0000259" key="8">
    <source>
        <dbReference type="Pfam" id="PF08281"/>
    </source>
</evidence>
<keyword evidence="4" id="KW-0238">DNA-binding</keyword>
<feature type="domain" description="RNA polymerase sigma-70 region 2" evidence="7">
    <location>
        <begin position="26"/>
        <end position="93"/>
    </location>
</feature>
<dbReference type="GO" id="GO:0006352">
    <property type="term" value="P:DNA-templated transcription initiation"/>
    <property type="evidence" value="ECO:0007669"/>
    <property type="project" value="InterPro"/>
</dbReference>
<dbReference type="Proteomes" id="UP000321797">
    <property type="component" value="Unassembled WGS sequence"/>
</dbReference>
<dbReference type="Proteomes" id="UP000034416">
    <property type="component" value="Unassembled WGS sequence"/>
</dbReference>
<evidence type="ECO:0000259" key="7">
    <source>
        <dbReference type="Pfam" id="PF04542"/>
    </source>
</evidence>
<dbReference type="EMBL" id="SSGD01000026">
    <property type="protein sequence ID" value="TXI58381.1"/>
    <property type="molecule type" value="Genomic_DNA"/>
</dbReference>
<reference evidence="10 13" key="3">
    <citation type="submission" date="2016-12" db="EMBL/GenBank/DDBJ databases">
        <title>The new phylogeny of genus Mycobacterium.</title>
        <authorList>
            <person name="Tortoli E."/>
            <person name="Trovato A."/>
            <person name="Cirillo D.M."/>
        </authorList>
    </citation>
    <scope>NUCLEOTIDE SEQUENCE [LARGE SCALE GENOMIC DNA]</scope>
    <source>
        <strain evidence="10 13">DSM 44942</strain>
    </source>
</reference>
<dbReference type="Gene3D" id="1.10.1740.10">
    <property type="match status" value="1"/>
</dbReference>
<evidence type="ECO:0000256" key="4">
    <source>
        <dbReference type="ARBA" id="ARBA00023125"/>
    </source>
</evidence>
<dbReference type="OrthoDB" id="5244716at2"/>
<dbReference type="EMBL" id="LASW01000006">
    <property type="protein sequence ID" value="KKC00911.1"/>
    <property type="molecule type" value="Genomic_DNA"/>
</dbReference>
<reference evidence="12" key="1">
    <citation type="submission" date="2015-04" db="EMBL/GenBank/DDBJ databases">
        <title>Genome sequence of Mycobacterium arupense GUC1.</title>
        <authorList>
            <person name="Greninger A.L."/>
            <person name="Cunningham G."/>
            <person name="Chiu C.Y."/>
            <person name="Miller S."/>
        </authorList>
    </citation>
    <scope>NUCLEOTIDE SEQUENCE [LARGE SCALE GENOMIC DNA]</scope>
    <source>
        <strain evidence="12">GUC1</strain>
    </source>
</reference>
<dbReference type="PANTHER" id="PTHR43133">
    <property type="entry name" value="RNA POLYMERASE ECF-TYPE SIGMA FACTO"/>
    <property type="match status" value="1"/>
</dbReference>
<dbReference type="RefSeq" id="WP_023363431.1">
    <property type="nucleotide sequence ID" value="NZ_JACKUJ010000017.1"/>
</dbReference>
<dbReference type="InterPro" id="IPR014284">
    <property type="entry name" value="RNA_pol_sigma-70_dom"/>
</dbReference>
<dbReference type="Pfam" id="PF08281">
    <property type="entry name" value="Sigma70_r4_2"/>
    <property type="match status" value="1"/>
</dbReference>
<dbReference type="STRING" id="342002.BST15_07975"/>
<evidence type="ECO:0000256" key="5">
    <source>
        <dbReference type="ARBA" id="ARBA00023163"/>
    </source>
</evidence>
<dbReference type="CDD" id="cd06171">
    <property type="entry name" value="Sigma70_r4"/>
    <property type="match status" value="1"/>
</dbReference>
<accession>A0A0F5N1M1</accession>
<keyword evidence="2" id="KW-0805">Transcription regulation</keyword>
<dbReference type="Pfam" id="PF04542">
    <property type="entry name" value="Sigma70_r2"/>
    <property type="match status" value="1"/>
</dbReference>
<organism evidence="9 12">
    <name type="scientific">Mycolicibacter arupensis</name>
    <dbReference type="NCBI Taxonomy" id="342002"/>
    <lineage>
        <taxon>Bacteria</taxon>
        <taxon>Bacillati</taxon>
        <taxon>Actinomycetota</taxon>
        <taxon>Actinomycetes</taxon>
        <taxon>Mycobacteriales</taxon>
        <taxon>Mycobacteriaceae</taxon>
        <taxon>Mycolicibacter</taxon>
    </lineage>
</organism>
<evidence type="ECO:0000313" key="9">
    <source>
        <dbReference type="EMBL" id="KKC00911.1"/>
    </source>
</evidence>
<dbReference type="SUPFAM" id="SSF88946">
    <property type="entry name" value="Sigma2 domain of RNA polymerase sigma factors"/>
    <property type="match status" value="1"/>
</dbReference>
<dbReference type="AlphaFoldDB" id="A0A0F5N1M1"/>
<evidence type="ECO:0000313" key="10">
    <source>
        <dbReference type="EMBL" id="OQZ99375.1"/>
    </source>
</evidence>
<dbReference type="InterPro" id="IPR036388">
    <property type="entry name" value="WH-like_DNA-bd_sf"/>
</dbReference>